<dbReference type="PANTHER" id="PTHR33377">
    <property type="entry name" value="OS10G0134700 PROTEIN-RELATED"/>
    <property type="match status" value="1"/>
</dbReference>
<protein>
    <recommendedName>
        <fullName evidence="3">Rx N-terminal domain-containing protein</fullName>
    </recommendedName>
</protein>
<evidence type="ECO:0000313" key="2">
    <source>
        <dbReference type="EnsemblPlants" id="EMT32213"/>
    </source>
</evidence>
<evidence type="ECO:0008006" key="3">
    <source>
        <dbReference type="Google" id="ProtNLM"/>
    </source>
</evidence>
<feature type="region of interest" description="Disordered" evidence="1">
    <location>
        <begin position="95"/>
        <end position="120"/>
    </location>
</feature>
<dbReference type="EnsemblPlants" id="EMT32213">
    <property type="protein sequence ID" value="EMT32213"/>
    <property type="gene ID" value="F775_01109"/>
</dbReference>
<sequence>MAEQTVYSMASAVTGELTNRVFSGLIQMFGKEAAAGKKLQRLEMLLIKIHSAIEASEKRTIENLWLLQWRDKLKEATSQGDEVLASFTRKAEDAEATRSVDINQHQGPSSSSGAASTRTTGALSFKGKSMSSMAGGIRNTTQMLFSSDEDMEKLNSTLDRLEQHSVDIGEFIRLLRLENWAKVDLTPTESMEAPITEHGQRKKMRITGESGSTLFGLKLDKEQDREISAPCVVEAVVNKLKHLSINETVHIQKEQHGMLLDRLEKAFVDICKTVELADRRDFRDMEWLTYWADILREAKIKGCVVLGAIGTSKTLSAKDNESMVDCDREKDEFSSFVHSMEGLATDVECFRKLVYMCS</sequence>
<accession>M8CDI4</accession>
<name>M8CDI4_AEGTA</name>
<organism evidence="2">
    <name type="scientific">Aegilops tauschii</name>
    <name type="common">Tausch's goatgrass</name>
    <name type="synonym">Aegilops squarrosa</name>
    <dbReference type="NCBI Taxonomy" id="37682"/>
    <lineage>
        <taxon>Eukaryota</taxon>
        <taxon>Viridiplantae</taxon>
        <taxon>Streptophyta</taxon>
        <taxon>Embryophyta</taxon>
        <taxon>Tracheophyta</taxon>
        <taxon>Spermatophyta</taxon>
        <taxon>Magnoliopsida</taxon>
        <taxon>Liliopsida</taxon>
        <taxon>Poales</taxon>
        <taxon>Poaceae</taxon>
        <taxon>BOP clade</taxon>
        <taxon>Pooideae</taxon>
        <taxon>Triticodae</taxon>
        <taxon>Triticeae</taxon>
        <taxon>Triticinae</taxon>
        <taxon>Aegilops</taxon>
    </lineage>
</organism>
<dbReference type="AlphaFoldDB" id="M8CDI4"/>
<reference evidence="2" key="1">
    <citation type="submission" date="2015-06" db="UniProtKB">
        <authorList>
            <consortium name="EnsemblPlants"/>
        </authorList>
    </citation>
    <scope>IDENTIFICATION</scope>
</reference>
<evidence type="ECO:0000256" key="1">
    <source>
        <dbReference type="SAM" id="MobiDB-lite"/>
    </source>
</evidence>
<feature type="compositionally biased region" description="Low complexity" evidence="1">
    <location>
        <begin position="107"/>
        <end position="120"/>
    </location>
</feature>
<proteinExistence type="predicted"/>
<dbReference type="PANTHER" id="PTHR33377:SF56">
    <property type="entry name" value="RX N-TERMINAL DOMAIN-CONTAINING PROTEIN"/>
    <property type="match status" value="1"/>
</dbReference>